<dbReference type="Proteomes" id="UP000685013">
    <property type="component" value="Chromosome 2"/>
</dbReference>
<keyword evidence="3" id="KW-1185">Reference proteome</keyword>
<proteinExistence type="inferred from homology"/>
<dbReference type="EMBL" id="JAGKQH010000002">
    <property type="protein sequence ID" value="KAG6605012.1"/>
    <property type="molecule type" value="Genomic_DNA"/>
</dbReference>
<dbReference type="Pfam" id="PF02519">
    <property type="entry name" value="Auxin_inducible"/>
    <property type="match status" value="1"/>
</dbReference>
<dbReference type="GO" id="GO:0009733">
    <property type="term" value="P:response to auxin"/>
    <property type="evidence" value="ECO:0007669"/>
    <property type="project" value="InterPro"/>
</dbReference>
<evidence type="ECO:0000313" key="2">
    <source>
        <dbReference type="EMBL" id="KAG6605012.1"/>
    </source>
</evidence>
<dbReference type="PANTHER" id="PTHR31929">
    <property type="entry name" value="SAUR-LIKE AUXIN-RESPONSIVE PROTEIN FAMILY-RELATED"/>
    <property type="match status" value="1"/>
</dbReference>
<reference evidence="2 3" key="1">
    <citation type="journal article" date="2021" name="Hortic Res">
        <title>The domestication of Cucurbita argyrosperma as revealed by the genome of its wild relative.</title>
        <authorList>
            <person name="Barrera-Redondo J."/>
            <person name="Sanchez-de la Vega G."/>
            <person name="Aguirre-Liguori J.A."/>
            <person name="Castellanos-Morales G."/>
            <person name="Gutierrez-Guerrero Y.T."/>
            <person name="Aguirre-Dugua X."/>
            <person name="Aguirre-Planter E."/>
            <person name="Tenaillon M.I."/>
            <person name="Lira-Saade R."/>
            <person name="Eguiarte L.E."/>
        </authorList>
    </citation>
    <scope>NUCLEOTIDE SEQUENCE [LARGE SCALE GENOMIC DNA]</scope>
    <source>
        <strain evidence="2">JBR-2021</strain>
    </source>
</reference>
<evidence type="ECO:0000313" key="3">
    <source>
        <dbReference type="Proteomes" id="UP000685013"/>
    </source>
</evidence>
<protein>
    <submittedName>
        <fullName evidence="2">Uncharacterized protein</fullName>
    </submittedName>
</protein>
<feature type="non-terminal residue" evidence="2">
    <location>
        <position position="1"/>
    </location>
</feature>
<evidence type="ECO:0000256" key="1">
    <source>
        <dbReference type="ARBA" id="ARBA00006974"/>
    </source>
</evidence>
<comment type="similarity">
    <text evidence="1">Belongs to the ARG7 family.</text>
</comment>
<gene>
    <name evidence="2" type="ORF">SDJN03_02329</name>
</gene>
<organism evidence="2 3">
    <name type="scientific">Cucurbita argyrosperma subsp. sororia</name>
    <dbReference type="NCBI Taxonomy" id="37648"/>
    <lineage>
        <taxon>Eukaryota</taxon>
        <taxon>Viridiplantae</taxon>
        <taxon>Streptophyta</taxon>
        <taxon>Embryophyta</taxon>
        <taxon>Tracheophyta</taxon>
        <taxon>Spermatophyta</taxon>
        <taxon>Magnoliopsida</taxon>
        <taxon>eudicotyledons</taxon>
        <taxon>Gunneridae</taxon>
        <taxon>Pentapetalae</taxon>
        <taxon>rosids</taxon>
        <taxon>fabids</taxon>
        <taxon>Cucurbitales</taxon>
        <taxon>Cucurbitaceae</taxon>
        <taxon>Cucurbiteae</taxon>
        <taxon>Cucurbita</taxon>
    </lineage>
</organism>
<dbReference type="InterPro" id="IPR003676">
    <property type="entry name" value="SAUR_fam"/>
</dbReference>
<accession>A0AAV6P078</accession>
<sequence>MAAPFTARLHGEHCCLFLFAKFNSGPVLFIPGLEVRFRKASSLHGIVKPPIGWQNPNSSSDLLSKSTKEGCFSLHFQNLLGIKKNRWQTESHIENFLEKREAIRERCRVHPSFQELLNRVEEEFSYHHQQGGLTIPCNQQGGLTIPCKKGAFIDLTLNYNKIKMISYSTRVEQGGLTIPCKDDAFDLTSRLQHS</sequence>
<comment type="caution">
    <text evidence="2">The sequence shown here is derived from an EMBL/GenBank/DDBJ whole genome shotgun (WGS) entry which is preliminary data.</text>
</comment>
<name>A0AAV6P078_9ROSI</name>
<dbReference type="AlphaFoldDB" id="A0AAV6P078"/>